<reference evidence="2" key="1">
    <citation type="submission" date="2018-09" db="EMBL/GenBank/DDBJ databases">
        <authorList>
            <person name="Livingstone P.G."/>
            <person name="Whitworth D.E."/>
        </authorList>
    </citation>
    <scope>NUCLEOTIDE SEQUENCE [LARGE SCALE GENOMIC DNA]</scope>
    <source>
        <strain evidence="2">CA051B</strain>
    </source>
</reference>
<accession>A0A3A8Q2H2</accession>
<evidence type="ECO:0008006" key="3">
    <source>
        <dbReference type="Google" id="ProtNLM"/>
    </source>
</evidence>
<proteinExistence type="predicted"/>
<evidence type="ECO:0000313" key="1">
    <source>
        <dbReference type="EMBL" id="RKH62947.1"/>
    </source>
</evidence>
<gene>
    <name evidence="1" type="ORF">D7V93_09395</name>
</gene>
<keyword evidence="2" id="KW-1185">Reference proteome</keyword>
<dbReference type="InterPro" id="IPR011047">
    <property type="entry name" value="Quinoprotein_ADH-like_sf"/>
</dbReference>
<dbReference type="Gene3D" id="2.130.10.10">
    <property type="entry name" value="YVTN repeat-like/Quinoprotein amine dehydrogenase"/>
    <property type="match status" value="1"/>
</dbReference>
<dbReference type="RefSeq" id="WP_208722966.1">
    <property type="nucleotide sequence ID" value="NZ_RAWB01000071.1"/>
</dbReference>
<dbReference type="AlphaFoldDB" id="A0A3A8Q2H2"/>
<dbReference type="EMBL" id="RAWB01000071">
    <property type="protein sequence ID" value="RKH62947.1"/>
    <property type="molecule type" value="Genomic_DNA"/>
</dbReference>
<dbReference type="InterPro" id="IPR015943">
    <property type="entry name" value="WD40/YVTN_repeat-like_dom_sf"/>
</dbReference>
<feature type="non-terminal residue" evidence="1">
    <location>
        <position position="1"/>
    </location>
</feature>
<dbReference type="SUPFAM" id="SSF50998">
    <property type="entry name" value="Quinoprotein alcohol dehydrogenase-like"/>
    <property type="match status" value="1"/>
</dbReference>
<evidence type="ECO:0000313" key="2">
    <source>
        <dbReference type="Proteomes" id="UP000272888"/>
    </source>
</evidence>
<name>A0A3A8Q2H2_9BACT</name>
<comment type="caution">
    <text evidence="1">The sequence shown here is derived from an EMBL/GenBank/DDBJ whole genome shotgun (WGS) entry which is preliminary data.</text>
</comment>
<sequence length="169" mass="18161">PQITIASPPFFDGNTVYWQASDGTLNCLGVNQPGYNARTVPLRDGNGQTLLLKSAPFVAGGYVYFQDTNNALWRADNTGRVAAHALGSTPTSGSPVVTGEHVYFVGLDGKLLRRKIDGTGDCEWIGAYSAQSTPSVPEPDHVCFRDEKNRIVLTLGRLPNAVAKRGRQG</sequence>
<dbReference type="Proteomes" id="UP000272888">
    <property type="component" value="Unassembled WGS sequence"/>
</dbReference>
<protein>
    <recommendedName>
        <fullName evidence="3">DUF5050 domain-containing protein</fullName>
    </recommendedName>
</protein>
<organism evidence="1 2">
    <name type="scientific">Corallococcus llansteffanensis</name>
    <dbReference type="NCBI Taxonomy" id="2316731"/>
    <lineage>
        <taxon>Bacteria</taxon>
        <taxon>Pseudomonadati</taxon>
        <taxon>Myxococcota</taxon>
        <taxon>Myxococcia</taxon>
        <taxon>Myxococcales</taxon>
        <taxon>Cystobacterineae</taxon>
        <taxon>Myxococcaceae</taxon>
        <taxon>Corallococcus</taxon>
    </lineage>
</organism>